<evidence type="ECO:0000256" key="8">
    <source>
        <dbReference type="ARBA" id="ARBA00022840"/>
    </source>
</evidence>
<organism evidence="22 23">
    <name type="scientific">Callorhinchus milii</name>
    <name type="common">Ghost shark</name>
    <dbReference type="NCBI Taxonomy" id="7868"/>
    <lineage>
        <taxon>Eukaryota</taxon>
        <taxon>Metazoa</taxon>
        <taxon>Chordata</taxon>
        <taxon>Craniata</taxon>
        <taxon>Vertebrata</taxon>
        <taxon>Chondrichthyes</taxon>
        <taxon>Holocephali</taxon>
        <taxon>Chimaeriformes</taxon>
        <taxon>Callorhinchidae</taxon>
        <taxon>Callorhinchus</taxon>
    </lineage>
</organism>
<dbReference type="GeneTree" id="ENSGT00940000157605"/>
<comment type="subunit">
    <text evidence="16">Synthesized in an inactive form that binds to the N-terminal domain of CDC37. Has to be associated with a multiprotein complex containing Hsp90, CDC37 and PPP5C for maturation and activation by autophosphorylation. The phosphatase PPP5C modulates this activation. Homodimer; homodimerizes in presence of heme, forming a disulfide-linked inactive homodimer. Interacts with DELE1; binds both to full-length DELE1 and processed form of DELE1 (S-DELE1) in response to stress, leading to activate its protein kinase activity and trigger the integrated stress response (ISR).</text>
</comment>
<feature type="binding site" evidence="19">
    <location>
        <position position="166"/>
    </location>
    <ligand>
        <name>ATP</name>
        <dbReference type="ChEBI" id="CHEBI:30616"/>
    </ligand>
</feature>
<comment type="catalytic activity">
    <reaction evidence="17">
        <text>L-threonyl-[protein] + ATP = O-phospho-L-threonyl-[protein] + ADP + H(+)</text>
        <dbReference type="Rhea" id="RHEA:46608"/>
        <dbReference type="Rhea" id="RHEA-COMP:11060"/>
        <dbReference type="Rhea" id="RHEA-COMP:11605"/>
        <dbReference type="ChEBI" id="CHEBI:15378"/>
        <dbReference type="ChEBI" id="CHEBI:30013"/>
        <dbReference type="ChEBI" id="CHEBI:30616"/>
        <dbReference type="ChEBI" id="CHEBI:61977"/>
        <dbReference type="ChEBI" id="CHEBI:456216"/>
        <dbReference type="EC" id="2.7.11.1"/>
    </reaction>
    <physiologicalReaction direction="left-to-right" evidence="17">
        <dbReference type="Rhea" id="RHEA:46609"/>
    </physiologicalReaction>
</comment>
<keyword evidence="2" id="KW-0723">Serine/threonine-protein kinase</keyword>
<dbReference type="InterPro" id="IPR011009">
    <property type="entry name" value="Kinase-like_dom_sf"/>
</dbReference>
<evidence type="ECO:0000256" key="14">
    <source>
        <dbReference type="ARBA" id="ARBA00042456"/>
    </source>
</evidence>
<reference evidence="23" key="2">
    <citation type="journal article" date="2007" name="PLoS Biol.">
        <title>Survey sequencing and comparative analysis of the elephant shark (Callorhinchus milii) genome.</title>
        <authorList>
            <person name="Venkatesh B."/>
            <person name="Kirkness E.F."/>
            <person name="Loh Y.H."/>
            <person name="Halpern A.L."/>
            <person name="Lee A.P."/>
            <person name="Johnson J."/>
            <person name="Dandona N."/>
            <person name="Viswanathan L.D."/>
            <person name="Tay A."/>
            <person name="Venter J.C."/>
            <person name="Strausberg R.L."/>
            <person name="Brenner S."/>
        </authorList>
    </citation>
    <scope>NUCLEOTIDE SEQUENCE [LARGE SCALE GENOMIC DNA]</scope>
</reference>
<evidence type="ECO:0000256" key="9">
    <source>
        <dbReference type="ARBA" id="ARBA00022843"/>
    </source>
</evidence>
<keyword evidence="5" id="KW-0677">Repeat</keyword>
<dbReference type="InterPro" id="IPR008271">
    <property type="entry name" value="Ser/Thr_kinase_AS"/>
</dbReference>
<evidence type="ECO:0000256" key="2">
    <source>
        <dbReference type="ARBA" id="ARBA00022527"/>
    </source>
</evidence>
<evidence type="ECO:0000256" key="6">
    <source>
        <dbReference type="ARBA" id="ARBA00022741"/>
    </source>
</evidence>
<evidence type="ECO:0000256" key="4">
    <source>
        <dbReference type="ARBA" id="ARBA00022679"/>
    </source>
</evidence>
<evidence type="ECO:0000256" key="20">
    <source>
        <dbReference type="SAM" id="Coils"/>
    </source>
</evidence>
<evidence type="ECO:0000256" key="15">
    <source>
        <dbReference type="ARBA" id="ARBA00042914"/>
    </source>
</evidence>
<evidence type="ECO:0000259" key="21">
    <source>
        <dbReference type="PROSITE" id="PS50011"/>
    </source>
</evidence>
<dbReference type="InterPro" id="IPR000719">
    <property type="entry name" value="Prot_kinase_dom"/>
</dbReference>
<keyword evidence="10" id="KW-1015">Disulfide bond</keyword>
<reference evidence="22" key="5">
    <citation type="submission" date="2025-09" db="UniProtKB">
        <authorList>
            <consortium name="Ensembl"/>
        </authorList>
    </citation>
    <scope>IDENTIFICATION</scope>
</reference>
<dbReference type="Gene3D" id="3.30.200.20">
    <property type="entry name" value="Phosphorylase Kinase, domain 1"/>
    <property type="match status" value="1"/>
</dbReference>
<keyword evidence="4" id="KW-0808">Transferase</keyword>
<comment type="catalytic activity">
    <reaction evidence="18">
        <text>L-seryl-[protein] + ATP = O-phospho-L-seryl-[protein] + ADP + H(+)</text>
        <dbReference type="Rhea" id="RHEA:17989"/>
        <dbReference type="Rhea" id="RHEA-COMP:9863"/>
        <dbReference type="Rhea" id="RHEA-COMP:11604"/>
        <dbReference type="ChEBI" id="CHEBI:15378"/>
        <dbReference type="ChEBI" id="CHEBI:29999"/>
        <dbReference type="ChEBI" id="CHEBI:30616"/>
        <dbReference type="ChEBI" id="CHEBI:83421"/>
        <dbReference type="ChEBI" id="CHEBI:456216"/>
        <dbReference type="EC" id="2.7.11.1"/>
    </reaction>
    <physiologicalReaction direction="left-to-right" evidence="18">
        <dbReference type="Rhea" id="RHEA:17990"/>
    </physiologicalReaction>
</comment>
<dbReference type="PROSITE" id="PS00107">
    <property type="entry name" value="PROTEIN_KINASE_ATP"/>
    <property type="match status" value="1"/>
</dbReference>
<dbReference type="InterPro" id="IPR050339">
    <property type="entry name" value="CC_SR_Kinase"/>
</dbReference>
<dbReference type="PANTHER" id="PTHR11042:SF160">
    <property type="entry name" value="EUKARYOTIC TRANSLATION INITIATION FACTOR 2-ALPHA KINASE 1"/>
    <property type="match status" value="1"/>
</dbReference>
<evidence type="ECO:0000256" key="10">
    <source>
        <dbReference type="ARBA" id="ARBA00023157"/>
    </source>
</evidence>
<evidence type="ECO:0000256" key="16">
    <source>
        <dbReference type="ARBA" id="ARBA00046654"/>
    </source>
</evidence>
<dbReference type="GO" id="GO:0005634">
    <property type="term" value="C:nucleus"/>
    <property type="evidence" value="ECO:0007669"/>
    <property type="project" value="TreeGrafter"/>
</dbReference>
<dbReference type="Ensembl" id="ENSCMIT00000013185.1">
    <property type="protein sequence ID" value="ENSCMIP00000012894.1"/>
    <property type="gene ID" value="ENSCMIG00000006534.1"/>
</dbReference>
<protein>
    <recommendedName>
        <fullName evidence="13">Eukaryotic translation initiation factor 2-alpha kinase 1</fullName>
        <ecNumber evidence="1">2.7.11.1</ecNumber>
    </recommendedName>
    <alternativeName>
        <fullName evidence="15">Heme-regulated eukaryotic initiation factor eIF-2-alpha kinase</fullName>
    </alternativeName>
    <alternativeName>
        <fullName evidence="14">Hemin-sensitive initiation factor 2-alpha kinase</fullName>
    </alternativeName>
</protein>
<dbReference type="GO" id="GO:0017148">
    <property type="term" value="P:negative regulation of translation"/>
    <property type="evidence" value="ECO:0007669"/>
    <property type="project" value="UniProtKB-KW"/>
</dbReference>
<proteinExistence type="inferred from homology"/>
<keyword evidence="3" id="KW-0597">Phosphoprotein</keyword>
<dbReference type="InterPro" id="IPR017441">
    <property type="entry name" value="Protein_kinase_ATP_BS"/>
</dbReference>
<dbReference type="Pfam" id="PF00069">
    <property type="entry name" value="Pkinase"/>
    <property type="match status" value="2"/>
</dbReference>
<dbReference type="PANTHER" id="PTHR11042">
    <property type="entry name" value="EUKARYOTIC TRANSLATION INITIATION FACTOR 2-ALPHA KINASE EIF2-ALPHA KINASE -RELATED"/>
    <property type="match status" value="1"/>
</dbReference>
<evidence type="ECO:0000256" key="7">
    <source>
        <dbReference type="ARBA" id="ARBA00022777"/>
    </source>
</evidence>
<evidence type="ECO:0000256" key="19">
    <source>
        <dbReference type="PROSITE-ProRule" id="PRU10141"/>
    </source>
</evidence>
<evidence type="ECO:0000256" key="17">
    <source>
        <dbReference type="ARBA" id="ARBA00048659"/>
    </source>
</evidence>
<comment type="similarity">
    <text evidence="12">Belongs to the protein kinase superfamily. Ser/Thr protein kinase family. GCN2 subfamily.</text>
</comment>
<evidence type="ECO:0000256" key="11">
    <source>
        <dbReference type="ARBA" id="ARBA00023193"/>
    </source>
</evidence>
<dbReference type="GO" id="GO:0004694">
    <property type="term" value="F:eukaryotic translation initiation factor 2alpha kinase activity"/>
    <property type="evidence" value="ECO:0007669"/>
    <property type="project" value="TreeGrafter"/>
</dbReference>
<evidence type="ECO:0000256" key="13">
    <source>
        <dbReference type="ARBA" id="ARBA00040433"/>
    </source>
</evidence>
<dbReference type="STRING" id="7868.ENSCMIP00000012894"/>
<dbReference type="EC" id="2.7.11.1" evidence="1"/>
<dbReference type="FunFam" id="1.10.510.10:FF:000375">
    <property type="entry name" value="Putative eukaryotic translation initiation factor 2-alpha kinase 1"/>
    <property type="match status" value="1"/>
</dbReference>
<reference evidence="23" key="3">
    <citation type="journal article" date="2014" name="Nature">
        <title>Elephant shark genome provides unique insights into gnathostome evolution.</title>
        <authorList>
            <consortium name="International Elephant Shark Genome Sequencing Consortium"/>
            <person name="Venkatesh B."/>
            <person name="Lee A.P."/>
            <person name="Ravi V."/>
            <person name="Maurya A.K."/>
            <person name="Lian M.M."/>
            <person name="Swann J.B."/>
            <person name="Ohta Y."/>
            <person name="Flajnik M.F."/>
            <person name="Sutoh Y."/>
            <person name="Kasahara M."/>
            <person name="Hoon S."/>
            <person name="Gangu V."/>
            <person name="Roy S.W."/>
            <person name="Irimia M."/>
            <person name="Korzh V."/>
            <person name="Kondrychyn I."/>
            <person name="Lim Z.W."/>
            <person name="Tay B.H."/>
            <person name="Tohari S."/>
            <person name="Kong K.W."/>
            <person name="Ho S."/>
            <person name="Lorente-Galdos B."/>
            <person name="Quilez J."/>
            <person name="Marques-Bonet T."/>
            <person name="Raney B.J."/>
            <person name="Ingham P.W."/>
            <person name="Tay A."/>
            <person name="Hillier L.W."/>
            <person name="Minx P."/>
            <person name="Boehm T."/>
            <person name="Wilson R.K."/>
            <person name="Brenner S."/>
            <person name="Warren W.C."/>
        </authorList>
    </citation>
    <scope>NUCLEOTIDE SEQUENCE [LARGE SCALE GENOMIC DNA]</scope>
</reference>
<dbReference type="PROSITE" id="PS00108">
    <property type="entry name" value="PROTEIN_KINASE_ST"/>
    <property type="match status" value="1"/>
</dbReference>
<keyword evidence="7" id="KW-0418">Kinase</keyword>
<evidence type="ECO:0000256" key="18">
    <source>
        <dbReference type="ARBA" id="ARBA00048977"/>
    </source>
</evidence>
<dbReference type="CDD" id="cd14049">
    <property type="entry name" value="STKc_EIF2AK1_HRI"/>
    <property type="match status" value="1"/>
</dbReference>
<dbReference type="AlphaFoldDB" id="A0A4W3HUX9"/>
<dbReference type="PROSITE" id="PS50011">
    <property type="entry name" value="PROTEIN_KINASE_DOM"/>
    <property type="match status" value="1"/>
</dbReference>
<dbReference type="SUPFAM" id="SSF56112">
    <property type="entry name" value="Protein kinase-like (PK-like)"/>
    <property type="match status" value="1"/>
</dbReference>
<reference evidence="22" key="4">
    <citation type="submission" date="2025-08" db="UniProtKB">
        <authorList>
            <consortium name="Ensembl"/>
        </authorList>
    </citation>
    <scope>IDENTIFICATION</scope>
</reference>
<keyword evidence="20" id="KW-0175">Coiled coil</keyword>
<dbReference type="Gene3D" id="1.10.510.10">
    <property type="entry name" value="Transferase(Phosphotransferase) domain 1"/>
    <property type="match status" value="1"/>
</dbReference>
<dbReference type="InParanoid" id="A0A4W3HUX9"/>
<evidence type="ECO:0000313" key="22">
    <source>
        <dbReference type="Ensembl" id="ENSCMIP00000012894.1"/>
    </source>
</evidence>
<keyword evidence="6 19" id="KW-0547">Nucleotide-binding</keyword>
<dbReference type="Pfam" id="PF22949">
    <property type="entry name" value="HRI2_3H"/>
    <property type="match status" value="1"/>
</dbReference>
<reference evidence="23" key="1">
    <citation type="journal article" date="2006" name="Science">
        <title>Ancient noncoding elements conserved in the human genome.</title>
        <authorList>
            <person name="Venkatesh B."/>
            <person name="Kirkness E.F."/>
            <person name="Loh Y.H."/>
            <person name="Halpern A.L."/>
            <person name="Lee A.P."/>
            <person name="Johnson J."/>
            <person name="Dandona N."/>
            <person name="Viswanathan L.D."/>
            <person name="Tay A."/>
            <person name="Venter J.C."/>
            <person name="Strausberg R.L."/>
            <person name="Brenner S."/>
        </authorList>
    </citation>
    <scope>NUCLEOTIDE SEQUENCE [LARGE SCALE GENOMIC DNA]</scope>
</reference>
<dbReference type="GO" id="GO:0005737">
    <property type="term" value="C:cytoplasm"/>
    <property type="evidence" value="ECO:0007669"/>
    <property type="project" value="TreeGrafter"/>
</dbReference>
<evidence type="ECO:0000313" key="23">
    <source>
        <dbReference type="Proteomes" id="UP000314986"/>
    </source>
</evidence>
<accession>A0A4W3HUX9</accession>
<feature type="domain" description="Protein kinase" evidence="21">
    <location>
        <begin position="136"/>
        <end position="586"/>
    </location>
</feature>
<dbReference type="InterPro" id="IPR054521">
    <property type="entry name" value="HRI2_3H"/>
</dbReference>
<dbReference type="SMART" id="SM00220">
    <property type="entry name" value="S_TKc"/>
    <property type="match status" value="1"/>
</dbReference>
<dbReference type="GO" id="GO:0005524">
    <property type="term" value="F:ATP binding"/>
    <property type="evidence" value="ECO:0007669"/>
    <property type="project" value="UniProtKB-UniRule"/>
</dbReference>
<keyword evidence="8 19" id="KW-0067">ATP-binding</keyword>
<evidence type="ECO:0000256" key="1">
    <source>
        <dbReference type="ARBA" id="ARBA00012513"/>
    </source>
</evidence>
<keyword evidence="9" id="KW-0832">Ubl conjugation</keyword>
<keyword evidence="23" id="KW-1185">Reference proteome</keyword>
<name>A0A4W3HUX9_CALMI</name>
<evidence type="ECO:0000256" key="5">
    <source>
        <dbReference type="ARBA" id="ARBA00022737"/>
    </source>
</evidence>
<evidence type="ECO:0000256" key="3">
    <source>
        <dbReference type="ARBA" id="ARBA00022553"/>
    </source>
</evidence>
<feature type="coiled-coil region" evidence="20">
    <location>
        <begin position="599"/>
        <end position="640"/>
    </location>
</feature>
<dbReference type="Proteomes" id="UP000314986">
    <property type="component" value="Unassembled WGS sequence"/>
</dbReference>
<keyword evidence="11" id="KW-0652">Protein synthesis inhibitor</keyword>
<evidence type="ECO:0000256" key="12">
    <source>
        <dbReference type="ARBA" id="ARBA00037982"/>
    </source>
</evidence>
<sequence>MIAESDLSEELSLVKCNQRVPGLMDFTDVIPNQLLLVSLLEHLCFVYERCPERSICLFKLLCQKLAGMHLISPFTFSDEFSAVRLQHKEAFNNLLMAAQDGLYTQDNISRDASTACVSRMKENLFQGQPSRYMSEFEEVSRLGKGGYGKVYKVRNKLDGQFYAVKKILMMKVTRYDCMKVLREVKVLAGLQHPNIVGYHTAWMEHVQLPPALTGNQVALRALVGPSGQVYQIDSNVQKTWSGGSSIVFGDSGSVAGEVEADGMDGNIPNKVIQKNWAAAANKPLSESLAPRVSGNSFKMNSSVFCSESKLVRKVTRDICLSARSRLEQSSCLPVPSVEVMEEEEATGDTREGLAEHSFSMNSSSSEDDLCWTESKINFHLMLYIQMQLCEESLQDWIMERNARQRERMSLTCPFHLVIPDFTMNIFRQLLEGVDNIHSKGIMHRDLKPRNIFLHGSNCHVRIGDFGLACKDDIESLDPWAPTISTADLEHTSGVGTSLYASPEQLKGSHYDFKSDMYSLGIILLELFQPFGTEMERNKTLAGLREGHIPDTFRHQWPVQTKYIKLLTSSTAAHRPSAAQVLGSNLFHITDGVEHNFPQLEELQQKVVEQEEEIRILREKLVNQEAEIRSLREKVLNQEEVTFVTGRGQS</sequence>
<dbReference type="OMA" id="WDWIADR"/>